<dbReference type="AlphaFoldDB" id="A0A3L6PAX8"/>
<reference evidence="2" key="1">
    <citation type="journal article" date="2019" name="Nat. Commun.">
        <title>The genome of broomcorn millet.</title>
        <authorList>
            <person name="Zou C."/>
            <person name="Miki D."/>
            <person name="Li D."/>
            <person name="Tang Q."/>
            <person name="Xiao L."/>
            <person name="Rajput S."/>
            <person name="Deng P."/>
            <person name="Jia W."/>
            <person name="Huang R."/>
            <person name="Zhang M."/>
            <person name="Sun Y."/>
            <person name="Hu J."/>
            <person name="Fu X."/>
            <person name="Schnable P.S."/>
            <person name="Li F."/>
            <person name="Zhang H."/>
            <person name="Feng B."/>
            <person name="Zhu X."/>
            <person name="Liu R."/>
            <person name="Schnable J.C."/>
            <person name="Zhu J.-K."/>
            <person name="Zhang H."/>
        </authorList>
    </citation>
    <scope>NUCLEOTIDE SEQUENCE [LARGE SCALE GENOMIC DNA]</scope>
</reference>
<evidence type="ECO:0000313" key="1">
    <source>
        <dbReference type="EMBL" id="RLM54653.1"/>
    </source>
</evidence>
<dbReference type="EMBL" id="PQIB02000018">
    <property type="protein sequence ID" value="RLM54653.1"/>
    <property type="molecule type" value="Genomic_DNA"/>
</dbReference>
<protein>
    <submittedName>
        <fullName evidence="1">Uncharacterized protein</fullName>
    </submittedName>
</protein>
<name>A0A3L6PAX8_PANMI</name>
<organism evidence="1 2">
    <name type="scientific">Panicum miliaceum</name>
    <name type="common">Proso millet</name>
    <name type="synonym">Broomcorn millet</name>
    <dbReference type="NCBI Taxonomy" id="4540"/>
    <lineage>
        <taxon>Eukaryota</taxon>
        <taxon>Viridiplantae</taxon>
        <taxon>Streptophyta</taxon>
        <taxon>Embryophyta</taxon>
        <taxon>Tracheophyta</taxon>
        <taxon>Spermatophyta</taxon>
        <taxon>Magnoliopsida</taxon>
        <taxon>Liliopsida</taxon>
        <taxon>Poales</taxon>
        <taxon>Poaceae</taxon>
        <taxon>PACMAD clade</taxon>
        <taxon>Panicoideae</taxon>
        <taxon>Panicodae</taxon>
        <taxon>Paniceae</taxon>
        <taxon>Panicinae</taxon>
        <taxon>Panicum</taxon>
        <taxon>Panicum sect. Panicum</taxon>
    </lineage>
</organism>
<gene>
    <name evidence="1" type="ORF">C2845_PM10G10590</name>
</gene>
<dbReference type="Proteomes" id="UP000275267">
    <property type="component" value="Unassembled WGS sequence"/>
</dbReference>
<evidence type="ECO:0000313" key="2">
    <source>
        <dbReference type="Proteomes" id="UP000275267"/>
    </source>
</evidence>
<proteinExistence type="predicted"/>
<accession>A0A3L6PAX8</accession>
<sequence>MESDLGEERTRLLFGLRNSAPVYQESMQFEFHPMPDGICSRRLCGQHVASSTDSG</sequence>
<keyword evidence="2" id="KW-1185">Reference proteome</keyword>
<comment type="caution">
    <text evidence="1">The sequence shown here is derived from an EMBL/GenBank/DDBJ whole genome shotgun (WGS) entry which is preliminary data.</text>
</comment>